<gene>
    <name evidence="1" type="ORF">MPLG2_1425</name>
</gene>
<keyword evidence="2" id="KW-1185">Reference proteome</keyword>
<evidence type="ECO:0000313" key="1">
    <source>
        <dbReference type="EMBL" id="SPD86461.1"/>
    </source>
</evidence>
<dbReference type="AlphaFoldDB" id="A0A2N9JEB2"/>
<protein>
    <submittedName>
        <fullName evidence="1">Uncharacterized protein</fullName>
    </submittedName>
</protein>
<reference evidence="1 2" key="1">
    <citation type="submission" date="2018-02" db="EMBL/GenBank/DDBJ databases">
        <authorList>
            <person name="Cohen D.B."/>
            <person name="Kent A.D."/>
        </authorList>
    </citation>
    <scope>NUCLEOTIDE SEQUENCE [LARGE SCALE GENOMIC DNA]</scope>
    <source>
        <strain evidence="1">1</strain>
    </source>
</reference>
<proteinExistence type="predicted"/>
<dbReference type="Proteomes" id="UP000238164">
    <property type="component" value="Chromosome 1"/>
</dbReference>
<dbReference type="EMBL" id="LT985188">
    <property type="protein sequence ID" value="SPD86461.1"/>
    <property type="molecule type" value="Genomic_DNA"/>
</dbReference>
<evidence type="ECO:0000313" key="2">
    <source>
        <dbReference type="Proteomes" id="UP000238164"/>
    </source>
</evidence>
<accession>A0A2N9JEB2</accession>
<sequence>MLLTATDVFGPEKAQQTIRDNLEFDKDLAQHKLDDHWRHGRLRDVILARHLFYELNEMLYRQMHDRGRQLQDLGQSMNERRAFVLRMPSQRVVIELRTSSHRDAGHQWTTNDLHDIAAMSLALPYCDVTLADAATRSQALRTGLHRLFEVALPRTPDEAADLVPT</sequence>
<organism evidence="1 2">
    <name type="scientific">Micropruina glycogenica</name>
    <dbReference type="NCBI Taxonomy" id="75385"/>
    <lineage>
        <taxon>Bacteria</taxon>
        <taxon>Bacillati</taxon>
        <taxon>Actinomycetota</taxon>
        <taxon>Actinomycetes</taxon>
        <taxon>Propionibacteriales</taxon>
        <taxon>Nocardioidaceae</taxon>
        <taxon>Micropruina</taxon>
    </lineage>
</organism>
<dbReference type="KEGG" id="mgg:MPLG2_1425"/>
<name>A0A2N9JEB2_9ACTN</name>